<keyword evidence="2" id="KW-1185">Reference proteome</keyword>
<gene>
    <name evidence="1" type="ORF">BDN72DRAFT_966419</name>
</gene>
<organism evidence="1 2">
    <name type="scientific">Pluteus cervinus</name>
    <dbReference type="NCBI Taxonomy" id="181527"/>
    <lineage>
        <taxon>Eukaryota</taxon>
        <taxon>Fungi</taxon>
        <taxon>Dikarya</taxon>
        <taxon>Basidiomycota</taxon>
        <taxon>Agaricomycotina</taxon>
        <taxon>Agaricomycetes</taxon>
        <taxon>Agaricomycetidae</taxon>
        <taxon>Agaricales</taxon>
        <taxon>Pluteineae</taxon>
        <taxon>Pluteaceae</taxon>
        <taxon>Pluteus</taxon>
    </lineage>
</organism>
<reference evidence="1 2" key="1">
    <citation type="journal article" date="2019" name="Nat. Ecol. Evol.">
        <title>Megaphylogeny resolves global patterns of mushroom evolution.</title>
        <authorList>
            <person name="Varga T."/>
            <person name="Krizsan K."/>
            <person name="Foldi C."/>
            <person name="Dima B."/>
            <person name="Sanchez-Garcia M."/>
            <person name="Sanchez-Ramirez S."/>
            <person name="Szollosi G.J."/>
            <person name="Szarkandi J.G."/>
            <person name="Papp V."/>
            <person name="Albert L."/>
            <person name="Andreopoulos W."/>
            <person name="Angelini C."/>
            <person name="Antonin V."/>
            <person name="Barry K.W."/>
            <person name="Bougher N.L."/>
            <person name="Buchanan P."/>
            <person name="Buyck B."/>
            <person name="Bense V."/>
            <person name="Catcheside P."/>
            <person name="Chovatia M."/>
            <person name="Cooper J."/>
            <person name="Damon W."/>
            <person name="Desjardin D."/>
            <person name="Finy P."/>
            <person name="Geml J."/>
            <person name="Haridas S."/>
            <person name="Hughes K."/>
            <person name="Justo A."/>
            <person name="Karasinski D."/>
            <person name="Kautmanova I."/>
            <person name="Kiss B."/>
            <person name="Kocsube S."/>
            <person name="Kotiranta H."/>
            <person name="LaButti K.M."/>
            <person name="Lechner B.E."/>
            <person name="Liimatainen K."/>
            <person name="Lipzen A."/>
            <person name="Lukacs Z."/>
            <person name="Mihaltcheva S."/>
            <person name="Morgado L.N."/>
            <person name="Niskanen T."/>
            <person name="Noordeloos M.E."/>
            <person name="Ohm R.A."/>
            <person name="Ortiz-Santana B."/>
            <person name="Ovrebo C."/>
            <person name="Racz N."/>
            <person name="Riley R."/>
            <person name="Savchenko A."/>
            <person name="Shiryaev A."/>
            <person name="Soop K."/>
            <person name="Spirin V."/>
            <person name="Szebenyi C."/>
            <person name="Tomsovsky M."/>
            <person name="Tulloss R.E."/>
            <person name="Uehling J."/>
            <person name="Grigoriev I.V."/>
            <person name="Vagvolgyi C."/>
            <person name="Papp T."/>
            <person name="Martin F.M."/>
            <person name="Miettinen O."/>
            <person name="Hibbett D.S."/>
            <person name="Nagy L.G."/>
        </authorList>
    </citation>
    <scope>NUCLEOTIDE SEQUENCE [LARGE SCALE GENOMIC DNA]</scope>
    <source>
        <strain evidence="1 2">NL-1719</strain>
    </source>
</reference>
<proteinExistence type="predicted"/>
<evidence type="ECO:0000313" key="1">
    <source>
        <dbReference type="EMBL" id="TFK58097.1"/>
    </source>
</evidence>
<dbReference type="EMBL" id="ML209644">
    <property type="protein sequence ID" value="TFK58097.1"/>
    <property type="molecule type" value="Genomic_DNA"/>
</dbReference>
<name>A0ACD2ZXH6_9AGAR</name>
<evidence type="ECO:0000313" key="2">
    <source>
        <dbReference type="Proteomes" id="UP000308600"/>
    </source>
</evidence>
<protein>
    <submittedName>
        <fullName evidence="1">Uncharacterized protein</fullName>
    </submittedName>
</protein>
<accession>A0ACD2ZXH6</accession>
<sequence>MAPRPGQKTSLLFGKSLFTESHPLETVASEQANTSSSVIATPARTSATKWHFPSSDTRVHLNPFYSAYPAISPPHRGRQWFARVPASLTVPVRYTWTSHSSLTSDHITWFLDGITSNPKARQYLPKLSSLTINLFPGHCADWLSCWLNAKCAPAASSMDSLNSSRDDIPYYSGIAYRISVHGNPPFASS</sequence>
<dbReference type="Proteomes" id="UP000308600">
    <property type="component" value="Unassembled WGS sequence"/>
</dbReference>